<proteinExistence type="predicted"/>
<reference evidence="2 3" key="1">
    <citation type="submission" date="2016-10" db="EMBL/GenBank/DDBJ databases">
        <authorList>
            <person name="de Groot N.N."/>
        </authorList>
    </citation>
    <scope>NUCLEOTIDE SEQUENCE [LARGE SCALE GENOMIC DNA]</scope>
    <source>
        <strain evidence="2 3">DSM 19547</strain>
    </source>
</reference>
<feature type="compositionally biased region" description="Acidic residues" evidence="1">
    <location>
        <begin position="375"/>
        <end position="385"/>
    </location>
</feature>
<keyword evidence="3" id="KW-1185">Reference proteome</keyword>
<gene>
    <name evidence="2" type="ORF">SAMN04488047_14510</name>
</gene>
<sequence>MRYFTRQEAIHLRTGAQEDYHGGGIFSETRYQRWSESQRIADILEEAGYEVRDGFVRFFTMLPGLAVDIDKFKSSCVIPEIANAYYSRHADDLGAWHRMIQPTWQDIGFLTLHACPGRLDWDEVDSDTAKKIMQEAAKKVSEMAAQLRRWGWDEDGYEIILRRTEITLDPMSGTAFPHFHLVISVRRKGRKKTEFVKKIRFLWSKALRKLGQQFPGVFGPVALHEMCDSYVHASRVREIEKVRGYITKPAKIPRDVPPHSVVWLHEVTQGRAQVMRYGSFKRWRSELTKAGGRVVYMGGRYSIICKTKPNDEGVDFGLIDYEAEGEYPGDDVASITCRTRTPIYGAALGDDPDDVFEHPGVVDFESEGVAPPPPGDEEPQGEEAAQELREDRPRGCPPRNLICGITTPRPGPGGYCETYAVVANPVSQSEALHYNDSDREADAWVYEQQLKMQARWEEQNGRPFNEDEYLRPRAQRIVDWSAHPDKRYRSRLKVHPFIVDRCRQLLREEAQAELKKAPTDFLAIFGSTVEREPIQTGTYGFGVHLGSGHDNEEAPAPKVGSDPPF</sequence>
<feature type="region of interest" description="Disordered" evidence="1">
    <location>
        <begin position="545"/>
        <end position="565"/>
    </location>
</feature>
<protein>
    <recommendedName>
        <fullName evidence="4">Replication protein</fullName>
    </recommendedName>
</protein>
<evidence type="ECO:0008006" key="4">
    <source>
        <dbReference type="Google" id="ProtNLM"/>
    </source>
</evidence>
<dbReference type="Proteomes" id="UP000199356">
    <property type="component" value="Unassembled WGS sequence"/>
</dbReference>
<dbReference type="EMBL" id="FOXA01000045">
    <property type="protein sequence ID" value="SFQ18349.1"/>
    <property type="molecule type" value="Genomic_DNA"/>
</dbReference>
<dbReference type="AlphaFoldDB" id="A0A1I5WFJ4"/>
<feature type="region of interest" description="Disordered" evidence="1">
    <location>
        <begin position="364"/>
        <end position="395"/>
    </location>
</feature>
<organism evidence="2 3">
    <name type="scientific">Tranquillimonas alkanivorans</name>
    <dbReference type="NCBI Taxonomy" id="441119"/>
    <lineage>
        <taxon>Bacteria</taxon>
        <taxon>Pseudomonadati</taxon>
        <taxon>Pseudomonadota</taxon>
        <taxon>Alphaproteobacteria</taxon>
        <taxon>Rhodobacterales</taxon>
        <taxon>Roseobacteraceae</taxon>
        <taxon>Tranquillimonas</taxon>
    </lineage>
</organism>
<evidence type="ECO:0000313" key="3">
    <source>
        <dbReference type="Proteomes" id="UP000199356"/>
    </source>
</evidence>
<evidence type="ECO:0000313" key="2">
    <source>
        <dbReference type="EMBL" id="SFQ18349.1"/>
    </source>
</evidence>
<name>A0A1I5WFJ4_9RHOB</name>
<evidence type="ECO:0000256" key="1">
    <source>
        <dbReference type="SAM" id="MobiDB-lite"/>
    </source>
</evidence>
<accession>A0A1I5WFJ4</accession>